<dbReference type="NCBIfam" id="TIGR03519">
    <property type="entry name" value="T9SS_PorP_fam"/>
    <property type="match status" value="1"/>
</dbReference>
<dbReference type="Pfam" id="PF11751">
    <property type="entry name" value="PorP_SprF"/>
    <property type="match status" value="1"/>
</dbReference>
<feature type="chain" id="PRO_5037501240" evidence="1">
    <location>
        <begin position="24"/>
        <end position="321"/>
    </location>
</feature>
<keyword evidence="3" id="KW-1185">Reference proteome</keyword>
<sequence>MILKKSFLAPLLLVLLFWETSSAQQDAQYTQYMFNTMSVNPAYAGSRGQFSAAALYRSQWVGLEGGPQTQTLNLHSPIRNSRVGYGLSIVNDEIGEGAVQETYFDAIISYTIDVSLEGKLSFGLKAGGHLFNLDVDGLRQRNDPLLQENLDTDNIENRFSPNVGLGVYYHTNRFYAGLSAPNLLETEHFDGSGGDANSIEFLSQERINFYLITGYVFDLNNNFKFKPALLTKVVSGAPLQVDVSASFLFNDRFSFGAAYRWDAAVSGLAGFQISDQFMIGLAYDRETTELGGTQFNDGSFEVFLRFELVKSFQKLVSPRFF</sequence>
<gene>
    <name evidence="2" type="ORF">FK220_019735</name>
</gene>
<dbReference type="EMBL" id="VIKU02000011">
    <property type="protein sequence ID" value="NHF61594.1"/>
    <property type="molecule type" value="Genomic_DNA"/>
</dbReference>
<feature type="signal peptide" evidence="1">
    <location>
        <begin position="1"/>
        <end position="23"/>
    </location>
</feature>
<protein>
    <submittedName>
        <fullName evidence="2">Type IX secretion system membrane protein PorP/SprF</fullName>
    </submittedName>
</protein>
<evidence type="ECO:0000256" key="1">
    <source>
        <dbReference type="SAM" id="SignalP"/>
    </source>
</evidence>
<evidence type="ECO:0000313" key="2">
    <source>
        <dbReference type="EMBL" id="NHF61594.1"/>
    </source>
</evidence>
<reference evidence="2" key="2">
    <citation type="submission" date="2020-03" db="EMBL/GenBank/DDBJ databases">
        <title>Flavobacteriaceae bacterium strain TP-CH-4, a member of the family Flavobacteriaceae isolated from a deep-sea seamount.</title>
        <authorList>
            <person name="Zhang D.-C."/>
        </authorList>
    </citation>
    <scope>NUCLEOTIDE SEQUENCE</scope>
    <source>
        <strain evidence="2">TP-CH-4</strain>
    </source>
</reference>
<name>A0A967E8S6_9FLAO</name>
<dbReference type="AlphaFoldDB" id="A0A967E8S6"/>
<dbReference type="InterPro" id="IPR019861">
    <property type="entry name" value="PorP/SprF_Bacteroidetes"/>
</dbReference>
<dbReference type="RefSeq" id="WP_152576090.1">
    <property type="nucleotide sequence ID" value="NZ_VIKU02000011.1"/>
</dbReference>
<comment type="caution">
    <text evidence="2">The sequence shown here is derived from an EMBL/GenBank/DDBJ whole genome shotgun (WGS) entry which is preliminary data.</text>
</comment>
<reference evidence="2" key="1">
    <citation type="submission" date="2019-07" db="EMBL/GenBank/DDBJ databases">
        <authorList>
            <person name="De-Chao Zhang Q."/>
        </authorList>
    </citation>
    <scope>NUCLEOTIDE SEQUENCE</scope>
    <source>
        <strain evidence="2">TP-CH-4</strain>
    </source>
</reference>
<keyword evidence="1" id="KW-0732">Signal</keyword>
<dbReference type="Proteomes" id="UP000707206">
    <property type="component" value="Unassembled WGS sequence"/>
</dbReference>
<evidence type="ECO:0000313" key="3">
    <source>
        <dbReference type="Proteomes" id="UP000707206"/>
    </source>
</evidence>
<proteinExistence type="predicted"/>
<organism evidence="2 3">
    <name type="scientific">Pelagihabitans pacificus</name>
    <dbReference type="NCBI Taxonomy" id="2696054"/>
    <lineage>
        <taxon>Bacteria</taxon>
        <taxon>Pseudomonadati</taxon>
        <taxon>Bacteroidota</taxon>
        <taxon>Flavobacteriia</taxon>
        <taxon>Flavobacteriales</taxon>
        <taxon>Flavobacteriaceae</taxon>
        <taxon>Pelagihabitans</taxon>
    </lineage>
</organism>
<accession>A0A967E8S6</accession>